<organism evidence="7 8">
    <name type="scientific">Serpentinicella alkaliphila</name>
    <dbReference type="NCBI Taxonomy" id="1734049"/>
    <lineage>
        <taxon>Bacteria</taxon>
        <taxon>Bacillati</taxon>
        <taxon>Bacillota</taxon>
        <taxon>Clostridia</taxon>
        <taxon>Peptostreptococcales</taxon>
        <taxon>Natronincolaceae</taxon>
        <taxon>Serpentinicella</taxon>
    </lineage>
</organism>
<evidence type="ECO:0000313" key="8">
    <source>
        <dbReference type="Proteomes" id="UP000295504"/>
    </source>
</evidence>
<dbReference type="InterPro" id="IPR013249">
    <property type="entry name" value="RNA_pol_sigma70_r4_t2"/>
</dbReference>
<dbReference type="PANTHER" id="PTHR43133:SF57">
    <property type="entry name" value="RNA POLYMERASE SIGMA-70 FACTOR"/>
    <property type="match status" value="1"/>
</dbReference>
<evidence type="ECO:0000256" key="4">
    <source>
        <dbReference type="ARBA" id="ARBA00023163"/>
    </source>
</evidence>
<name>A0A4R2UA21_9FIRM</name>
<dbReference type="OrthoDB" id="9784984at2"/>
<keyword evidence="3" id="KW-0731">Sigma factor</keyword>
<reference evidence="7 8" key="1">
    <citation type="submission" date="2019-03" db="EMBL/GenBank/DDBJ databases">
        <title>Genomic Encyclopedia of Type Strains, Phase IV (KMG-IV): sequencing the most valuable type-strain genomes for metagenomic binning, comparative biology and taxonomic classification.</title>
        <authorList>
            <person name="Goeker M."/>
        </authorList>
    </citation>
    <scope>NUCLEOTIDE SEQUENCE [LARGE SCALE GENOMIC DNA]</scope>
    <source>
        <strain evidence="7 8">DSM 100013</strain>
    </source>
</reference>
<feature type="domain" description="RNA polymerase sigma factor 70 region 4 type 2" evidence="6">
    <location>
        <begin position="126"/>
        <end position="178"/>
    </location>
</feature>
<evidence type="ECO:0000259" key="6">
    <source>
        <dbReference type="Pfam" id="PF08281"/>
    </source>
</evidence>
<comment type="similarity">
    <text evidence="1">Belongs to the sigma-70 factor family. ECF subfamily.</text>
</comment>
<dbReference type="NCBIfam" id="TIGR02937">
    <property type="entry name" value="sigma70-ECF"/>
    <property type="match status" value="1"/>
</dbReference>
<protein>
    <submittedName>
        <fullName evidence="7">RNA polymerase sigma-70 factor (ECF subfamily)</fullName>
    </submittedName>
</protein>
<evidence type="ECO:0000313" key="7">
    <source>
        <dbReference type="EMBL" id="TCQ07029.1"/>
    </source>
</evidence>
<dbReference type="Gene3D" id="1.10.10.10">
    <property type="entry name" value="Winged helix-like DNA-binding domain superfamily/Winged helix DNA-binding domain"/>
    <property type="match status" value="1"/>
</dbReference>
<keyword evidence="2" id="KW-0805">Transcription regulation</keyword>
<evidence type="ECO:0000256" key="1">
    <source>
        <dbReference type="ARBA" id="ARBA00010641"/>
    </source>
</evidence>
<dbReference type="RefSeq" id="WP_132847380.1">
    <property type="nucleotide sequence ID" value="NZ_CP058648.1"/>
</dbReference>
<proteinExistence type="inferred from homology"/>
<keyword evidence="4" id="KW-0804">Transcription</keyword>
<dbReference type="Gene3D" id="1.10.1740.10">
    <property type="match status" value="1"/>
</dbReference>
<dbReference type="GO" id="GO:0016987">
    <property type="term" value="F:sigma factor activity"/>
    <property type="evidence" value="ECO:0007669"/>
    <property type="project" value="UniProtKB-KW"/>
</dbReference>
<dbReference type="Proteomes" id="UP000295504">
    <property type="component" value="Unassembled WGS sequence"/>
</dbReference>
<dbReference type="InterPro" id="IPR007627">
    <property type="entry name" value="RNA_pol_sigma70_r2"/>
</dbReference>
<dbReference type="EMBL" id="SLYC01000002">
    <property type="protein sequence ID" value="TCQ07029.1"/>
    <property type="molecule type" value="Genomic_DNA"/>
</dbReference>
<dbReference type="Pfam" id="PF08281">
    <property type="entry name" value="Sigma70_r4_2"/>
    <property type="match status" value="1"/>
</dbReference>
<dbReference type="GO" id="GO:0006352">
    <property type="term" value="P:DNA-templated transcription initiation"/>
    <property type="evidence" value="ECO:0007669"/>
    <property type="project" value="InterPro"/>
</dbReference>
<gene>
    <name evidence="7" type="ORF">EDD79_100225</name>
</gene>
<dbReference type="Pfam" id="PF04542">
    <property type="entry name" value="Sigma70_r2"/>
    <property type="match status" value="1"/>
</dbReference>
<evidence type="ECO:0000259" key="5">
    <source>
        <dbReference type="Pfam" id="PF04542"/>
    </source>
</evidence>
<dbReference type="InterPro" id="IPR014284">
    <property type="entry name" value="RNA_pol_sigma-70_dom"/>
</dbReference>
<dbReference type="InterPro" id="IPR013324">
    <property type="entry name" value="RNA_pol_sigma_r3/r4-like"/>
</dbReference>
<sequence>MQQFTVIKPLSERTNQNPLCKEEIYTHIFETYYKRIYNYMYYRIACQTTAEDLTSQVFEKLLLNLSKYEEKKGSFEVWLFTIARNVLNDYFRALKRYSIFSFEGVKQMVSKSKTPEDVVLFTETKDKLSEAINTLDGRERHIIALKFGGCLKNNEIAKILNITESNVGVIIYRSLKKLKQKMVSEEKIYE</sequence>
<dbReference type="InterPro" id="IPR039425">
    <property type="entry name" value="RNA_pol_sigma-70-like"/>
</dbReference>
<comment type="caution">
    <text evidence="7">The sequence shown here is derived from an EMBL/GenBank/DDBJ whole genome shotgun (WGS) entry which is preliminary data.</text>
</comment>
<evidence type="ECO:0000256" key="3">
    <source>
        <dbReference type="ARBA" id="ARBA00023082"/>
    </source>
</evidence>
<dbReference type="PANTHER" id="PTHR43133">
    <property type="entry name" value="RNA POLYMERASE ECF-TYPE SIGMA FACTO"/>
    <property type="match status" value="1"/>
</dbReference>
<dbReference type="SUPFAM" id="SSF88946">
    <property type="entry name" value="Sigma2 domain of RNA polymerase sigma factors"/>
    <property type="match status" value="1"/>
</dbReference>
<dbReference type="InterPro" id="IPR013325">
    <property type="entry name" value="RNA_pol_sigma_r2"/>
</dbReference>
<dbReference type="InterPro" id="IPR036388">
    <property type="entry name" value="WH-like_DNA-bd_sf"/>
</dbReference>
<accession>A0A4R2UA21</accession>
<dbReference type="SUPFAM" id="SSF88659">
    <property type="entry name" value="Sigma3 and sigma4 domains of RNA polymerase sigma factors"/>
    <property type="match status" value="1"/>
</dbReference>
<keyword evidence="8" id="KW-1185">Reference proteome</keyword>
<dbReference type="CDD" id="cd06171">
    <property type="entry name" value="Sigma70_r4"/>
    <property type="match status" value="1"/>
</dbReference>
<evidence type="ECO:0000256" key="2">
    <source>
        <dbReference type="ARBA" id="ARBA00023015"/>
    </source>
</evidence>
<dbReference type="GO" id="GO:0003677">
    <property type="term" value="F:DNA binding"/>
    <property type="evidence" value="ECO:0007669"/>
    <property type="project" value="InterPro"/>
</dbReference>
<dbReference type="AlphaFoldDB" id="A0A4R2UA21"/>
<feature type="domain" description="RNA polymerase sigma-70 region 2" evidence="5">
    <location>
        <begin position="28"/>
        <end position="96"/>
    </location>
</feature>